<dbReference type="AlphaFoldDB" id="A0A059PYE5"/>
<accession>A0A059PYE5</accession>
<name>A0A059PYE5_CLOBO</name>
<dbReference type="PATRIC" id="fig|1491.408.peg.1277"/>
<proteinExistence type="predicted"/>
<organism evidence="1">
    <name type="scientific">Clostridium botulinum</name>
    <dbReference type="NCBI Taxonomy" id="1491"/>
    <lineage>
        <taxon>Bacteria</taxon>
        <taxon>Bacillati</taxon>
        <taxon>Bacillota</taxon>
        <taxon>Clostridia</taxon>
        <taxon>Eubacteriales</taxon>
        <taxon>Clostridiaceae</taxon>
        <taxon>Clostridium</taxon>
    </lineage>
</organism>
<reference evidence="1" key="1">
    <citation type="journal article" date="2014" name="PLoS ONE">
        <title>Arrangement of the Clostridium baratii F7 Toxin Gene Cluster with Identification of a sigma Factor That Recognizes the Botulinum Toxin Gene Cluster Promoters.</title>
        <authorList>
            <person name="Dover N."/>
            <person name="Barash J.R."/>
            <person name="Burke J.N."/>
            <person name="Hill K.K."/>
            <person name="Detter J.C."/>
            <person name="Arnon S.S."/>
        </authorList>
    </citation>
    <scope>NUCLEOTIDE SEQUENCE</scope>
    <source>
        <strain evidence="1">IBCA66-5436</strain>
    </source>
</reference>
<protein>
    <submittedName>
        <fullName evidence="1">Uncharacterized protein</fullName>
    </submittedName>
</protein>
<sequence length="143" mass="16674">MGLKEKFSGKFNKYFQDAYLEKYGDRITSTSGTVLSVKVFEKSYFIFHKILVEMVVKPEVGRSVVKCFYKQNKWFKKPEFITVSQGHKVIIMGVKGEKIKKKDTTEAIQIMNVLNLTTKKDLIPVDHSELKKSRQQATKMMRR</sequence>
<evidence type="ECO:0000313" key="1">
    <source>
        <dbReference type="EMBL" id="AGR53842.1"/>
    </source>
</evidence>
<dbReference type="EMBL" id="JX847736">
    <property type="protein sequence ID" value="AGR53842.1"/>
    <property type="molecule type" value="Genomic_DNA"/>
</dbReference>